<dbReference type="InterPro" id="IPR010869">
    <property type="entry name" value="DUF1501"/>
</dbReference>
<sequence length="293" mass="32515">MIRFIGGKQTPFCDGHTRRSFLQAGFLGLGGLTLPQLLEARVKKGAESKKTSVIYIELTGGPTQFETYDPKPEAPSEYRGPFGTVKTNLPGVHFSELMKEQAKVADKMAIIRSIHHSSSSHDTSSHLTQTGYYKLGRKGSKNSFPAIASTTAKLKGANVSGVPPYVSIARAMRNGRAAFLGNAYDPFIAWGDPNKEDFKVDNLDLLPDLALQRVNDRKGLLESLDKHRRLLDNTRTVESIGKFNRQAFELLTDDRARKAFDISTEDVKRRERYGRNTTGQSMLLARRLVEAGV</sequence>
<dbReference type="AlphaFoldDB" id="A0A382R3Q1"/>
<proteinExistence type="predicted"/>
<accession>A0A382R3Q1</accession>
<dbReference type="Pfam" id="PF07394">
    <property type="entry name" value="DUF1501"/>
    <property type="match status" value="1"/>
</dbReference>
<evidence type="ECO:0008006" key="2">
    <source>
        <dbReference type="Google" id="ProtNLM"/>
    </source>
</evidence>
<name>A0A382R3Q1_9ZZZZ</name>
<gene>
    <name evidence="1" type="ORF">METZ01_LOCUS344704</name>
</gene>
<reference evidence="1" key="1">
    <citation type="submission" date="2018-05" db="EMBL/GenBank/DDBJ databases">
        <authorList>
            <person name="Lanie J.A."/>
            <person name="Ng W.-L."/>
            <person name="Kazmierczak K.M."/>
            <person name="Andrzejewski T.M."/>
            <person name="Davidsen T.M."/>
            <person name="Wayne K.J."/>
            <person name="Tettelin H."/>
            <person name="Glass J.I."/>
            <person name="Rusch D."/>
            <person name="Podicherti R."/>
            <person name="Tsui H.-C.T."/>
            <person name="Winkler M.E."/>
        </authorList>
    </citation>
    <scope>NUCLEOTIDE SEQUENCE</scope>
</reference>
<dbReference type="EMBL" id="UINC01118608">
    <property type="protein sequence ID" value="SVC91850.1"/>
    <property type="molecule type" value="Genomic_DNA"/>
</dbReference>
<feature type="non-terminal residue" evidence="1">
    <location>
        <position position="293"/>
    </location>
</feature>
<evidence type="ECO:0000313" key="1">
    <source>
        <dbReference type="EMBL" id="SVC91850.1"/>
    </source>
</evidence>
<organism evidence="1">
    <name type="scientific">marine metagenome</name>
    <dbReference type="NCBI Taxonomy" id="408172"/>
    <lineage>
        <taxon>unclassified sequences</taxon>
        <taxon>metagenomes</taxon>
        <taxon>ecological metagenomes</taxon>
    </lineage>
</organism>
<protein>
    <recommendedName>
        <fullName evidence="2">DUF1501 domain-containing protein</fullName>
    </recommendedName>
</protein>